<evidence type="ECO:0000259" key="1">
    <source>
        <dbReference type="Pfam" id="PF08670"/>
    </source>
</evidence>
<dbReference type="Pfam" id="PF08670">
    <property type="entry name" value="MEKHLA"/>
    <property type="match status" value="1"/>
</dbReference>
<reference evidence="2" key="1">
    <citation type="submission" date="2019-08" db="EMBL/GenBank/DDBJ databases">
        <authorList>
            <person name="Kucharzyk K."/>
            <person name="Murdoch R.W."/>
            <person name="Higgins S."/>
            <person name="Loffler F."/>
        </authorList>
    </citation>
    <scope>NUCLEOTIDE SEQUENCE</scope>
</reference>
<protein>
    <recommendedName>
        <fullName evidence="1">MEKHLA domain-containing protein</fullName>
    </recommendedName>
</protein>
<dbReference type="EMBL" id="VSSQ01123371">
    <property type="protein sequence ID" value="MPN54795.1"/>
    <property type="molecule type" value="Genomic_DNA"/>
</dbReference>
<dbReference type="InterPro" id="IPR013978">
    <property type="entry name" value="MEKHLA"/>
</dbReference>
<dbReference type="AlphaFoldDB" id="A0A645ITP8"/>
<gene>
    <name evidence="2" type="ORF">SDC9_202472</name>
</gene>
<organism evidence="2">
    <name type="scientific">bioreactor metagenome</name>
    <dbReference type="NCBI Taxonomy" id="1076179"/>
    <lineage>
        <taxon>unclassified sequences</taxon>
        <taxon>metagenomes</taxon>
        <taxon>ecological metagenomes</taxon>
    </lineage>
</organism>
<feature type="domain" description="MEKHLA" evidence="1">
    <location>
        <begin position="12"/>
        <end position="146"/>
    </location>
</feature>
<proteinExistence type="predicted"/>
<sequence>MSAGIPDDPRLALIAESYHRLIGRPLVHSAPDVALALWEAPRVIVAHGMQDDPVFFYGNRLALQVFEMDFSAFAQLPSRYSAEPLARDERARLLERVARDGFIDDYAGVRISATGKRLRIEQAEVWNLVDAAGVSHGQAASFAHWQPLP</sequence>
<name>A0A645ITP8_9ZZZZ</name>
<evidence type="ECO:0000313" key="2">
    <source>
        <dbReference type="EMBL" id="MPN54795.1"/>
    </source>
</evidence>
<comment type="caution">
    <text evidence="2">The sequence shown here is derived from an EMBL/GenBank/DDBJ whole genome shotgun (WGS) entry which is preliminary data.</text>
</comment>
<accession>A0A645ITP8</accession>